<dbReference type="InterPro" id="IPR004046">
    <property type="entry name" value="GST_C"/>
</dbReference>
<dbReference type="Gene3D" id="1.20.1050.130">
    <property type="match status" value="1"/>
</dbReference>
<dbReference type="Pfam" id="PF14497">
    <property type="entry name" value="GST_C_3"/>
    <property type="match status" value="1"/>
</dbReference>
<gene>
    <name evidence="4" type="ORF">DEBR0S4_13828G</name>
</gene>
<dbReference type="EMBL" id="CABFWN010000004">
    <property type="protein sequence ID" value="VUG19239.1"/>
    <property type="molecule type" value="Genomic_DNA"/>
</dbReference>
<dbReference type="InterPro" id="IPR010987">
    <property type="entry name" value="Glutathione-S-Trfase_C-like"/>
</dbReference>
<dbReference type="PANTHER" id="PTHR44051">
    <property type="entry name" value="GLUTATHIONE S-TRANSFERASE-RELATED"/>
    <property type="match status" value="1"/>
</dbReference>
<feature type="domain" description="GST C-terminal" evidence="3">
    <location>
        <begin position="129"/>
        <end position="249"/>
    </location>
</feature>
<protein>
    <submittedName>
        <fullName evidence="4">DEBR0S4_13828g1_1</fullName>
    </submittedName>
</protein>
<sequence>MLTLAYRKQKCDTIYEQRMGAHIYRDKGPIIKNARRPYAFLYSWKTNNGRRPTVLLELLGIDYYLHPVDLDLKVQKEDWYLKKNANGKIPTLAWVDEKGDITYINESAAILLFLADKYDKSRNFSFRPGSKEYYLQLEWLFFELSGFCPYKSNWRFFHNLPERDETAVSRFRDESIRCLKVLETRLNKTGTGYLVGDHLSLADITLYTWIRPSQMDTYEEVIESLPNIKNWILRIGNIPEIKKGLAVFD</sequence>
<dbReference type="CDD" id="cd03048">
    <property type="entry name" value="GST_N_Ure2p_like"/>
    <property type="match status" value="1"/>
</dbReference>
<dbReference type="PROSITE" id="PS50405">
    <property type="entry name" value="GST_CTER"/>
    <property type="match status" value="1"/>
</dbReference>
<keyword evidence="5" id="KW-1185">Reference proteome</keyword>
<dbReference type="Proteomes" id="UP000478008">
    <property type="component" value="Unassembled WGS sequence"/>
</dbReference>
<proteinExistence type="inferred from homology"/>
<dbReference type="InterPro" id="IPR004045">
    <property type="entry name" value="Glutathione_S-Trfase_N"/>
</dbReference>
<accession>A0A7D9D009</accession>
<dbReference type="SFLD" id="SFLDS00019">
    <property type="entry name" value="Glutathione_Transferase_(cytos"/>
    <property type="match status" value="1"/>
</dbReference>
<dbReference type="InterPro" id="IPR040079">
    <property type="entry name" value="Glutathione_S-Trfase"/>
</dbReference>
<dbReference type="PROSITE" id="PS50404">
    <property type="entry name" value="GST_NTER"/>
    <property type="match status" value="1"/>
</dbReference>
<dbReference type="PANTHER" id="PTHR44051:SF8">
    <property type="entry name" value="GLUTATHIONE S-TRANSFERASE GSTA"/>
    <property type="match status" value="1"/>
</dbReference>
<dbReference type="SFLD" id="SFLDG00358">
    <property type="entry name" value="Main_(cytGST)"/>
    <property type="match status" value="1"/>
</dbReference>
<dbReference type="InterPro" id="IPR036282">
    <property type="entry name" value="Glutathione-S-Trfase_C_sf"/>
</dbReference>
<evidence type="ECO:0000259" key="3">
    <source>
        <dbReference type="PROSITE" id="PS50405"/>
    </source>
</evidence>
<dbReference type="InterPro" id="IPR036249">
    <property type="entry name" value="Thioredoxin-like_sf"/>
</dbReference>
<feature type="domain" description="GST N-terminal" evidence="2">
    <location>
        <begin position="36"/>
        <end position="122"/>
    </location>
</feature>
<comment type="similarity">
    <text evidence="1">Belongs to the GST superfamily.</text>
</comment>
<evidence type="ECO:0000259" key="2">
    <source>
        <dbReference type="PROSITE" id="PS50404"/>
    </source>
</evidence>
<reference evidence="4 5" key="1">
    <citation type="submission" date="2019-07" db="EMBL/GenBank/DDBJ databases">
        <authorList>
            <person name="Friedrich A."/>
            <person name="Schacherer J."/>
        </authorList>
    </citation>
    <scope>NUCLEOTIDE SEQUENCE [LARGE SCALE GENOMIC DNA]</scope>
</reference>
<evidence type="ECO:0000313" key="5">
    <source>
        <dbReference type="Proteomes" id="UP000478008"/>
    </source>
</evidence>
<dbReference type="AlphaFoldDB" id="A0A7D9D009"/>
<evidence type="ECO:0000313" key="4">
    <source>
        <dbReference type="EMBL" id="VUG19239.1"/>
    </source>
</evidence>
<dbReference type="Pfam" id="PF13409">
    <property type="entry name" value="GST_N_2"/>
    <property type="match status" value="1"/>
</dbReference>
<name>A0A7D9D009_DEKBR</name>
<dbReference type="SUPFAM" id="SSF47616">
    <property type="entry name" value="GST C-terminal domain-like"/>
    <property type="match status" value="1"/>
</dbReference>
<organism evidence="4 5">
    <name type="scientific">Dekkera bruxellensis</name>
    <name type="common">Brettanomyces custersii</name>
    <dbReference type="NCBI Taxonomy" id="5007"/>
    <lineage>
        <taxon>Eukaryota</taxon>
        <taxon>Fungi</taxon>
        <taxon>Dikarya</taxon>
        <taxon>Ascomycota</taxon>
        <taxon>Saccharomycotina</taxon>
        <taxon>Pichiomycetes</taxon>
        <taxon>Pichiales</taxon>
        <taxon>Pichiaceae</taxon>
        <taxon>Brettanomyces</taxon>
    </lineage>
</organism>
<dbReference type="SUPFAM" id="SSF52833">
    <property type="entry name" value="Thioredoxin-like"/>
    <property type="match status" value="1"/>
</dbReference>
<evidence type="ECO:0000256" key="1">
    <source>
        <dbReference type="ARBA" id="ARBA00007409"/>
    </source>
</evidence>